<reference evidence="2 3" key="1">
    <citation type="journal article" date="2015" name="Genome Biol. Evol.">
        <title>Phylogenomic analyses indicate that early fungi evolved digesting cell walls of algal ancestors of land plants.</title>
        <authorList>
            <person name="Chang Y."/>
            <person name="Wang S."/>
            <person name="Sekimoto S."/>
            <person name="Aerts A.L."/>
            <person name="Choi C."/>
            <person name="Clum A."/>
            <person name="LaButti K.M."/>
            <person name="Lindquist E.A."/>
            <person name="Yee Ngan C."/>
            <person name="Ohm R.A."/>
            <person name="Salamov A.A."/>
            <person name="Grigoriev I.V."/>
            <person name="Spatafora J.W."/>
            <person name="Berbee M.L."/>
        </authorList>
    </citation>
    <scope>NUCLEOTIDE SEQUENCE [LARGE SCALE GENOMIC DNA]</scope>
    <source>
        <strain evidence="2 3">NRRL 28638</strain>
    </source>
</reference>
<feature type="non-terminal residue" evidence="2">
    <location>
        <position position="1"/>
    </location>
</feature>
<evidence type="ECO:0000256" key="1">
    <source>
        <dbReference type="SAM" id="MobiDB-lite"/>
    </source>
</evidence>
<dbReference type="EMBL" id="KQ964451">
    <property type="protein sequence ID" value="KXN72574.1"/>
    <property type="molecule type" value="Genomic_DNA"/>
</dbReference>
<dbReference type="AlphaFoldDB" id="A0A137PC41"/>
<gene>
    <name evidence="2" type="ORF">CONCODRAFT_4673</name>
</gene>
<name>A0A137PC41_CONC2</name>
<proteinExistence type="predicted"/>
<evidence type="ECO:0000313" key="3">
    <source>
        <dbReference type="Proteomes" id="UP000070444"/>
    </source>
</evidence>
<organism evidence="2 3">
    <name type="scientific">Conidiobolus coronatus (strain ATCC 28846 / CBS 209.66 / NRRL 28638)</name>
    <name type="common">Delacroixia coronata</name>
    <dbReference type="NCBI Taxonomy" id="796925"/>
    <lineage>
        <taxon>Eukaryota</taxon>
        <taxon>Fungi</taxon>
        <taxon>Fungi incertae sedis</taxon>
        <taxon>Zoopagomycota</taxon>
        <taxon>Entomophthoromycotina</taxon>
        <taxon>Entomophthoromycetes</taxon>
        <taxon>Entomophthorales</taxon>
        <taxon>Ancylistaceae</taxon>
        <taxon>Conidiobolus</taxon>
    </lineage>
</organism>
<keyword evidence="3" id="KW-1185">Reference proteome</keyword>
<accession>A0A137PC41</accession>
<dbReference type="Proteomes" id="UP000070444">
    <property type="component" value="Unassembled WGS sequence"/>
</dbReference>
<feature type="compositionally biased region" description="Low complexity" evidence="1">
    <location>
        <begin position="12"/>
        <end position="66"/>
    </location>
</feature>
<evidence type="ECO:0000313" key="2">
    <source>
        <dbReference type="EMBL" id="KXN72574.1"/>
    </source>
</evidence>
<sequence length="170" mass="17933">WTVNAPPVDGNTPPTTTSGSSTSTSTTTTQATTTTTNAQPTTTTTPHTTTTTTTSAPRTTTITMPTMPTLTNPWGACPAGQLGIIIGCRKNRRALDLETLLPQVANFPGYVPPTDRTVTNMIRVPSQVPASYLQMNGIDATVALNTYLQTAIMTCKLNLLPGFKPLAPLN</sequence>
<feature type="region of interest" description="Disordered" evidence="1">
    <location>
        <begin position="1"/>
        <end position="66"/>
    </location>
</feature>
<protein>
    <submittedName>
        <fullName evidence="2">Uncharacterized protein</fullName>
    </submittedName>
</protein>